<feature type="transmembrane region" description="Helical" evidence="1">
    <location>
        <begin position="15"/>
        <end position="35"/>
    </location>
</feature>
<gene>
    <name evidence="3" type="ORF">ENU14_00055</name>
</gene>
<keyword evidence="3" id="KW-0482">Metalloprotease</keyword>
<comment type="caution">
    <text evidence="3">The sequence shown here is derived from an EMBL/GenBank/DDBJ whole genome shotgun (WGS) entry which is preliminary data.</text>
</comment>
<keyword evidence="1" id="KW-0472">Membrane</keyword>
<protein>
    <submittedName>
        <fullName evidence="3">CPBP family intramembrane metalloprotease</fullName>
    </submittedName>
</protein>
<keyword evidence="3" id="KW-0645">Protease</keyword>
<evidence type="ECO:0000313" key="3">
    <source>
        <dbReference type="EMBL" id="HGM57976.1"/>
    </source>
</evidence>
<feature type="transmembrane region" description="Helical" evidence="1">
    <location>
        <begin position="163"/>
        <end position="183"/>
    </location>
</feature>
<dbReference type="EMBL" id="DTBJ01000001">
    <property type="protein sequence ID" value="HGM57976.1"/>
    <property type="molecule type" value="Genomic_DNA"/>
</dbReference>
<dbReference type="GO" id="GO:0004175">
    <property type="term" value="F:endopeptidase activity"/>
    <property type="evidence" value="ECO:0007669"/>
    <property type="project" value="UniProtKB-ARBA"/>
</dbReference>
<dbReference type="GO" id="GO:0006508">
    <property type="term" value="P:proteolysis"/>
    <property type="evidence" value="ECO:0007669"/>
    <property type="project" value="UniProtKB-KW"/>
</dbReference>
<keyword evidence="1" id="KW-1133">Transmembrane helix</keyword>
<dbReference type="GO" id="GO:0080120">
    <property type="term" value="P:CAAX-box protein maturation"/>
    <property type="evidence" value="ECO:0007669"/>
    <property type="project" value="UniProtKB-ARBA"/>
</dbReference>
<keyword evidence="1" id="KW-0812">Transmembrane</keyword>
<name>A0A7C4D7P6_STAMA</name>
<feature type="transmembrane region" description="Helical" evidence="1">
    <location>
        <begin position="85"/>
        <end position="111"/>
    </location>
</feature>
<feature type="transmembrane region" description="Helical" evidence="1">
    <location>
        <begin position="47"/>
        <end position="64"/>
    </location>
</feature>
<proteinExistence type="predicted"/>
<dbReference type="GO" id="GO:0008237">
    <property type="term" value="F:metallopeptidase activity"/>
    <property type="evidence" value="ECO:0007669"/>
    <property type="project" value="UniProtKB-KW"/>
</dbReference>
<dbReference type="AlphaFoldDB" id="A0A7C4D7P6"/>
<evidence type="ECO:0000259" key="2">
    <source>
        <dbReference type="Pfam" id="PF02517"/>
    </source>
</evidence>
<feature type="transmembrane region" description="Helical" evidence="1">
    <location>
        <begin position="123"/>
        <end position="142"/>
    </location>
</feature>
<organism evidence="3">
    <name type="scientific">Staphylothermus marinus</name>
    <dbReference type="NCBI Taxonomy" id="2280"/>
    <lineage>
        <taxon>Archaea</taxon>
        <taxon>Thermoproteota</taxon>
        <taxon>Thermoprotei</taxon>
        <taxon>Desulfurococcales</taxon>
        <taxon>Desulfurococcaceae</taxon>
        <taxon>Staphylothermus</taxon>
    </lineage>
</organism>
<dbReference type="Pfam" id="PF02517">
    <property type="entry name" value="Rce1-like"/>
    <property type="match status" value="1"/>
</dbReference>
<feature type="transmembrane region" description="Helical" evidence="1">
    <location>
        <begin position="195"/>
        <end position="216"/>
    </location>
</feature>
<feature type="transmembrane region" description="Helical" evidence="1">
    <location>
        <begin position="249"/>
        <end position="268"/>
    </location>
</feature>
<reference evidence="3" key="1">
    <citation type="journal article" date="2020" name="mSystems">
        <title>Genome- and Community-Level Interaction Insights into Carbon Utilization and Element Cycling Functions of Hydrothermarchaeota in Hydrothermal Sediment.</title>
        <authorList>
            <person name="Zhou Z."/>
            <person name="Liu Y."/>
            <person name="Xu W."/>
            <person name="Pan J."/>
            <person name="Luo Z.H."/>
            <person name="Li M."/>
        </authorList>
    </citation>
    <scope>NUCLEOTIDE SEQUENCE [LARGE SCALE GENOMIC DNA]</scope>
    <source>
        <strain evidence="3">SpSt-642</strain>
    </source>
</reference>
<dbReference type="InterPro" id="IPR003675">
    <property type="entry name" value="Rce1/LyrA-like_dom"/>
</dbReference>
<feature type="domain" description="CAAX prenyl protease 2/Lysostaphin resistance protein A-like" evidence="2">
    <location>
        <begin position="119"/>
        <end position="233"/>
    </location>
</feature>
<sequence>MWSGLLMKGFLDKRVLGLIEVCLMVFFIAFLAWVFEAYLNWFEFFDWFFKALMVLIVLLVIILSKKSFKTYGFFPEYPSFTLKWSLLFIAIFIVPAVASIILSIVLGIATQTNVSSTSIISTIIYYMVFVGLIEEIYFRGYVQSRLNEVFEKRWQKLVFKAWRVDYGASLLITSTIFALIHLINYWNPLTSMWKPVWWMPIHILFCFIFGCIAGALREASGDIYTPASLHGGIMTAYTLLSIYTNVLTLNISLFISWFIFFWSLEPFFRKAERLKSLSLV</sequence>
<evidence type="ECO:0000256" key="1">
    <source>
        <dbReference type="SAM" id="Phobius"/>
    </source>
</evidence>
<keyword evidence="3" id="KW-0378">Hydrolase</keyword>
<accession>A0A7C4D7P6</accession>